<comment type="caution">
    <text evidence="2">The sequence shown here is derived from an EMBL/GenBank/DDBJ whole genome shotgun (WGS) entry which is preliminary data.</text>
</comment>
<feature type="signal peptide" evidence="1">
    <location>
        <begin position="1"/>
        <end position="16"/>
    </location>
</feature>
<proteinExistence type="predicted"/>
<protein>
    <recommendedName>
        <fullName evidence="4">Secreted protein</fullName>
    </recommendedName>
</protein>
<dbReference type="AlphaFoldDB" id="A0A8H3WJ62"/>
<keyword evidence="1" id="KW-0732">Signal</keyword>
<organism evidence="2 3">
    <name type="scientific">Colletotrichum asianum</name>
    <dbReference type="NCBI Taxonomy" id="702518"/>
    <lineage>
        <taxon>Eukaryota</taxon>
        <taxon>Fungi</taxon>
        <taxon>Dikarya</taxon>
        <taxon>Ascomycota</taxon>
        <taxon>Pezizomycotina</taxon>
        <taxon>Sordariomycetes</taxon>
        <taxon>Hypocreomycetidae</taxon>
        <taxon>Glomerellales</taxon>
        <taxon>Glomerellaceae</taxon>
        <taxon>Colletotrichum</taxon>
        <taxon>Colletotrichum gloeosporioides species complex</taxon>
    </lineage>
</organism>
<accession>A0A8H3WJ62</accession>
<reference evidence="2 3" key="1">
    <citation type="submission" date="2019-12" db="EMBL/GenBank/DDBJ databases">
        <title>A genome sequence resource for the geographically widespread anthracnose pathogen Colletotrichum asianum.</title>
        <authorList>
            <person name="Meng Y."/>
        </authorList>
    </citation>
    <scope>NUCLEOTIDE SEQUENCE [LARGE SCALE GENOMIC DNA]</scope>
    <source>
        <strain evidence="2 3">ICMP 18580</strain>
    </source>
</reference>
<evidence type="ECO:0000313" key="2">
    <source>
        <dbReference type="EMBL" id="KAF0329641.1"/>
    </source>
</evidence>
<feature type="chain" id="PRO_5034348113" description="Secreted protein" evidence="1">
    <location>
        <begin position="17"/>
        <end position="216"/>
    </location>
</feature>
<dbReference type="EMBL" id="WOWK01000011">
    <property type="protein sequence ID" value="KAF0329641.1"/>
    <property type="molecule type" value="Genomic_DNA"/>
</dbReference>
<evidence type="ECO:0008006" key="4">
    <source>
        <dbReference type="Google" id="ProtNLM"/>
    </source>
</evidence>
<gene>
    <name evidence="2" type="ORF">GQ607_003209</name>
</gene>
<name>A0A8H3WJ62_9PEZI</name>
<evidence type="ECO:0000256" key="1">
    <source>
        <dbReference type="SAM" id="SignalP"/>
    </source>
</evidence>
<dbReference type="Proteomes" id="UP000434172">
    <property type="component" value="Unassembled WGS sequence"/>
</dbReference>
<evidence type="ECO:0000313" key="3">
    <source>
        <dbReference type="Proteomes" id="UP000434172"/>
    </source>
</evidence>
<keyword evidence="3" id="KW-1185">Reference proteome</keyword>
<sequence>MLMLTLVALCTYTALPRFVCLQHGGRKKSTIPGYLSPLPCLKGRDNDGSKSGCAFCPMALGVPSSCSLPLLVVCPFAEEHPRFLIGSFGPTGRVYASPVLYSSLHVRIDCLSASLGLPLHMGSYCAPAGSNSPSSHSTSLTPSLSLTRLRTLALIQPQSLQEKSEQVANGKDVHYPRPVGDFYVHVPLQRQRPTGMVHGWCICCSYRLSPRHIAPN</sequence>